<dbReference type="Proteomes" id="UP000317209">
    <property type="component" value="Unassembled WGS sequence"/>
</dbReference>
<evidence type="ECO:0000313" key="1">
    <source>
        <dbReference type="EMBL" id="TQL81596.1"/>
    </source>
</evidence>
<protein>
    <submittedName>
        <fullName evidence="1">Uncharacterized protein</fullName>
    </submittedName>
</protein>
<comment type="caution">
    <text evidence="1">The sequence shown here is derived from an EMBL/GenBank/DDBJ whole genome shotgun (WGS) entry which is preliminary data.</text>
</comment>
<dbReference type="EMBL" id="VFOX01000002">
    <property type="protein sequence ID" value="TQL81596.1"/>
    <property type="molecule type" value="Genomic_DNA"/>
</dbReference>
<proteinExistence type="predicted"/>
<gene>
    <name evidence="1" type="ORF">FB560_3069</name>
</gene>
<organism evidence="1 2">
    <name type="scientific">Microbacterium saperdae</name>
    <dbReference type="NCBI Taxonomy" id="69368"/>
    <lineage>
        <taxon>Bacteria</taxon>
        <taxon>Bacillati</taxon>
        <taxon>Actinomycetota</taxon>
        <taxon>Actinomycetes</taxon>
        <taxon>Micrococcales</taxon>
        <taxon>Microbacteriaceae</taxon>
        <taxon>Microbacterium</taxon>
    </lineage>
</organism>
<dbReference type="RefSeq" id="WP_141873378.1">
    <property type="nucleotide sequence ID" value="NZ_VFOX01000002.1"/>
</dbReference>
<keyword evidence="2" id="KW-1185">Reference proteome</keyword>
<sequence length="394" mass="42564">MSPRAKMRVAVLATVWFEGCHTDVIVPPIVEGWTLDGVEQQTELEVVSMYLEQVGCVQGDDLGLPFLERHGIRRALSIGEALVDGTGELAVDGVIIIGEHGDYELNEHGQQVYPRRRFFDAAIAAMTAAGRYVPIFNDKGLAYSARDANEMAATARRLGVGYGAGSTIPLSWRVPVGAEWPQGAAMDAALLLGWGPLERYGFHCLEGLQAHVERRAGGETGVAQVVALDREASHTAIAEGRVDPDLLAAAFDSLELNPAQREHAILTVAGVIEVHYADGLVAHVVICEDEVRQFAFAARGADESFICQMWLPGAPHLHFTFLVRQAEQLIRDGRPQIPIERTQLTTGILDAAMRSGWSGEAMDTPELAISYSAPERVEGTGVALTRPAGWTPLG</sequence>
<evidence type="ECO:0000313" key="2">
    <source>
        <dbReference type="Proteomes" id="UP000317209"/>
    </source>
</evidence>
<accession>A0A543B9Y5</accession>
<dbReference type="OrthoDB" id="1394308at2"/>
<name>A0A543B9Y5_9MICO</name>
<reference evidence="1 2" key="1">
    <citation type="submission" date="2019-06" db="EMBL/GenBank/DDBJ databases">
        <title>Sequencing the genomes of 1000 actinobacteria strains.</title>
        <authorList>
            <person name="Klenk H.-P."/>
        </authorList>
    </citation>
    <scope>NUCLEOTIDE SEQUENCE [LARGE SCALE GENOMIC DNA]</scope>
    <source>
        <strain evidence="1 2">DSM 20169</strain>
    </source>
</reference>
<dbReference type="AlphaFoldDB" id="A0A543B9Y5"/>